<evidence type="ECO:0000313" key="5">
    <source>
        <dbReference type="Proteomes" id="UP000243217"/>
    </source>
</evidence>
<dbReference type="PANTHER" id="PTHR24216">
    <property type="entry name" value="PAXILLIN-RELATED"/>
    <property type="match status" value="1"/>
</dbReference>
<dbReference type="STRING" id="74557.A0A1W0A3A5"/>
<dbReference type="PRINTS" id="PR01217">
    <property type="entry name" value="PRICHEXTENSN"/>
</dbReference>
<feature type="compositionally biased region" description="Polar residues" evidence="1">
    <location>
        <begin position="101"/>
        <end position="116"/>
    </location>
</feature>
<evidence type="ECO:0000256" key="2">
    <source>
        <dbReference type="SAM" id="Phobius"/>
    </source>
</evidence>
<feature type="compositionally biased region" description="Polar residues" evidence="1">
    <location>
        <begin position="810"/>
        <end position="829"/>
    </location>
</feature>
<feature type="transmembrane region" description="Helical" evidence="2">
    <location>
        <begin position="550"/>
        <end position="574"/>
    </location>
</feature>
<feature type="compositionally biased region" description="Pro residues" evidence="1">
    <location>
        <begin position="257"/>
        <end position="271"/>
    </location>
</feature>
<feature type="compositionally biased region" description="Low complexity" evidence="1">
    <location>
        <begin position="272"/>
        <end position="292"/>
    </location>
</feature>
<feature type="compositionally biased region" description="Low complexity" evidence="1">
    <location>
        <begin position="161"/>
        <end position="170"/>
    </location>
</feature>
<comment type="caution">
    <text evidence="4">The sequence shown here is derived from an EMBL/GenBank/DDBJ whole genome shotgun (WGS) entry which is preliminary data.</text>
</comment>
<organism evidence="4 5">
    <name type="scientific">Thraustotheca clavata</name>
    <dbReference type="NCBI Taxonomy" id="74557"/>
    <lineage>
        <taxon>Eukaryota</taxon>
        <taxon>Sar</taxon>
        <taxon>Stramenopiles</taxon>
        <taxon>Oomycota</taxon>
        <taxon>Saprolegniomycetes</taxon>
        <taxon>Saprolegniales</taxon>
        <taxon>Achlyaceae</taxon>
        <taxon>Thraustotheca</taxon>
    </lineage>
</organism>
<feature type="compositionally biased region" description="Low complexity" evidence="1">
    <location>
        <begin position="117"/>
        <end position="150"/>
    </location>
</feature>
<reference evidence="4 5" key="1">
    <citation type="journal article" date="2014" name="Genome Biol. Evol.">
        <title>The secreted proteins of Achlya hypogyna and Thraustotheca clavata identify the ancestral oomycete secretome and reveal gene acquisitions by horizontal gene transfer.</title>
        <authorList>
            <person name="Misner I."/>
            <person name="Blouin N."/>
            <person name="Leonard G."/>
            <person name="Richards T.A."/>
            <person name="Lane C.E."/>
        </authorList>
    </citation>
    <scope>NUCLEOTIDE SEQUENCE [LARGE SCALE GENOMIC DNA]</scope>
    <source>
        <strain evidence="4 5">ATCC 34112</strain>
    </source>
</reference>
<accession>A0A1W0A3A5</accession>
<keyword evidence="2" id="KW-0472">Membrane</keyword>
<evidence type="ECO:0000313" key="4">
    <source>
        <dbReference type="EMBL" id="OQS04764.1"/>
    </source>
</evidence>
<sequence length="829" mass="91540">MVLLVVLLVQLELVIANEVVDSDTGIQDNNSSWVSLDTKSLPSASTPRTLTKHLVNGATEKETRTLEDKTRIAINREEIVAVEEYRAENNTALKTGINGEILSSETTTMPLPTPSVTPNSTTIEPTSPIPTTSNTAPTITPQPNITTPQPSTFSPEPTPTAPNASTTQPTPTTPQPNTPKPTTITPQPTTPKPTTKTPQPTTPQPTTPRPTTPQPTTPQPTSPQPTSPQPTSPQPTSPQPTSPQPTSPQPTSLQPTTPMPTSPLPTTPEPTTPTQSTPRPSKSSEVPSVSPITSPPPVPSYTAPQTTSSVRPIIIQDTTAPINELDNIPTSLPDRRRNNRSNWPAQKLDDSSPSNSAFHIVANAILVPSLITLSAFQFGWWNAKTISSILPLTITFVQQMTIFSFVNLENKFIPSPLVSFTDGLTWTAFMLPHSGTSTSQRRLDDSTGGTGPEYFAFRANLNERHLFYNAWLATVILVFGFVLLGGLVRLTARVCFNESSYARTATNLKTTATRLFHMALFIMSIAVYPLSLTSAYEIRQDAYTSSGPHASGVLACITLFVLVLALIGVLFILFMEDEYKYEAFAQQDASSLKYWSFPVIRYRCRCFPVLMIAMQIITGGIIGGLSSKFMLLVVLLLHLLYVGIMWKLQPFVIKRYFYIALGIEAIMLVNLVFAWLAVDVGKELSYIVIASTLLLILALAIYQVMSVFASISLACGHRQQPAERVQFDTPHTEHHRHGDRYERPESARIPSSDEPRRHKRKSKHNRSTHSLHRHHSRKSQQPQNEPPTDRYFRDSTGVEETWRPKRHVPSNRNRLPTRPTAMTSPIIQV</sequence>
<evidence type="ECO:0000256" key="1">
    <source>
        <dbReference type="SAM" id="MobiDB-lite"/>
    </source>
</evidence>
<keyword evidence="2" id="KW-0812">Transmembrane</keyword>
<keyword evidence="2" id="KW-1133">Transmembrane helix</keyword>
<proteinExistence type="predicted"/>
<dbReference type="OrthoDB" id="79294at2759"/>
<feature type="transmembrane region" description="Helical" evidence="2">
    <location>
        <begin position="684"/>
        <end position="702"/>
    </location>
</feature>
<feature type="region of interest" description="Disordered" evidence="1">
    <location>
        <begin position="99"/>
        <end position="353"/>
    </location>
</feature>
<keyword evidence="3" id="KW-0732">Signal</keyword>
<feature type="transmembrane region" description="Helical" evidence="2">
    <location>
        <begin position="511"/>
        <end position="530"/>
    </location>
</feature>
<feature type="transmembrane region" description="Helical" evidence="2">
    <location>
        <begin position="470"/>
        <end position="490"/>
    </location>
</feature>
<protein>
    <recommendedName>
        <fullName evidence="6">Mucin</fullName>
    </recommendedName>
</protein>
<feature type="compositionally biased region" description="Pro residues" evidence="1">
    <location>
        <begin position="200"/>
        <end position="248"/>
    </location>
</feature>
<feature type="transmembrane region" description="Helical" evidence="2">
    <location>
        <begin position="658"/>
        <end position="678"/>
    </location>
</feature>
<dbReference type="AlphaFoldDB" id="A0A1W0A3A5"/>
<feature type="transmembrane region" description="Helical" evidence="2">
    <location>
        <begin position="629"/>
        <end position="646"/>
    </location>
</feature>
<feature type="transmembrane region" description="Helical" evidence="2">
    <location>
        <begin position="606"/>
        <end position="623"/>
    </location>
</feature>
<keyword evidence="5" id="KW-1185">Reference proteome</keyword>
<feature type="region of interest" description="Disordered" evidence="1">
    <location>
        <begin position="724"/>
        <end position="829"/>
    </location>
</feature>
<feature type="compositionally biased region" description="Basic residues" evidence="1">
    <location>
        <begin position="757"/>
        <end position="778"/>
    </location>
</feature>
<dbReference type="EMBL" id="JNBS01000555">
    <property type="protein sequence ID" value="OQS04764.1"/>
    <property type="molecule type" value="Genomic_DNA"/>
</dbReference>
<evidence type="ECO:0000256" key="3">
    <source>
        <dbReference type="SAM" id="SignalP"/>
    </source>
</evidence>
<feature type="compositionally biased region" description="Low complexity" evidence="1">
    <location>
        <begin position="180"/>
        <end position="199"/>
    </location>
</feature>
<dbReference type="PANTHER" id="PTHR24216:SF65">
    <property type="entry name" value="PAXILLIN-LIKE PROTEIN 1"/>
    <property type="match status" value="1"/>
</dbReference>
<dbReference type="Proteomes" id="UP000243217">
    <property type="component" value="Unassembled WGS sequence"/>
</dbReference>
<evidence type="ECO:0008006" key="6">
    <source>
        <dbReference type="Google" id="ProtNLM"/>
    </source>
</evidence>
<feature type="signal peptide" evidence="3">
    <location>
        <begin position="1"/>
        <end position="16"/>
    </location>
</feature>
<feature type="compositionally biased region" description="Basic and acidic residues" evidence="1">
    <location>
        <begin position="739"/>
        <end position="756"/>
    </location>
</feature>
<name>A0A1W0A3A5_9STRA</name>
<gene>
    <name evidence="4" type="ORF">THRCLA_03014</name>
</gene>
<feature type="compositionally biased region" description="Polar residues" evidence="1">
    <location>
        <begin position="302"/>
        <end position="321"/>
    </location>
</feature>
<feature type="chain" id="PRO_5012551544" description="Mucin" evidence="3">
    <location>
        <begin position="17"/>
        <end position="829"/>
    </location>
</feature>